<evidence type="ECO:0000313" key="4">
    <source>
        <dbReference type="Proteomes" id="UP000604117"/>
    </source>
</evidence>
<name>A0ABQ4CJL8_9ACTN</name>
<sequence>MTQSPLRDALRYAADAVEVPDDPWPGFDRRERRHRKKRRVRRVALASVVVAAAGIQTNVVPLPGWAPGVALASPWSVLADEPARGALATDEAWLAAMRERVSGVTDPDGFWAIAGRDRIRVLYAGDVPGARVALVLVPLRLGFVTSWELVWYEGPPGATPLDMTMAGNQDAGEPVVTLMRADAERGGYALVVGPSGTTVTITGSPRYAAAGVVERRQLASSDGTGVAVAALEPLAGPPGLDARVSRGDQVIYEGIVSGGWSSSADGDPWQPTAAQLADAKKFVRGPAPDAAILASFVKLALMDSHLPAAGTTVRLRWSGTVNGQAAMLLSVQPPGGGVIAYAMHGDATSSRTDVRLLLPAAGADERPIGWRLRAEGGDGRTDEVVVSVPTGTATATVTVDGRSPVPVSLDAAGSGRTSVPDGAPATVTAHAADGTALASTPVPPFENDSSRLPGDTPGTRIVP</sequence>
<protein>
    <submittedName>
        <fullName evidence="3">Uncharacterized protein</fullName>
    </submittedName>
</protein>
<dbReference type="EMBL" id="BONE01000005">
    <property type="protein sequence ID" value="GIF71478.1"/>
    <property type="molecule type" value="Genomic_DNA"/>
</dbReference>
<accession>A0ABQ4CJL8</accession>
<comment type="caution">
    <text evidence="3">The sequence shown here is derived from an EMBL/GenBank/DDBJ whole genome shotgun (WGS) entry which is preliminary data.</text>
</comment>
<keyword evidence="2" id="KW-0472">Membrane</keyword>
<feature type="transmembrane region" description="Helical" evidence="2">
    <location>
        <begin position="43"/>
        <end position="66"/>
    </location>
</feature>
<feature type="region of interest" description="Disordered" evidence="1">
    <location>
        <begin position="405"/>
        <end position="424"/>
    </location>
</feature>
<proteinExistence type="predicted"/>
<keyword evidence="2" id="KW-0812">Transmembrane</keyword>
<evidence type="ECO:0000256" key="2">
    <source>
        <dbReference type="SAM" id="Phobius"/>
    </source>
</evidence>
<evidence type="ECO:0000256" key="1">
    <source>
        <dbReference type="SAM" id="MobiDB-lite"/>
    </source>
</evidence>
<feature type="region of interest" description="Disordered" evidence="1">
    <location>
        <begin position="437"/>
        <end position="463"/>
    </location>
</feature>
<dbReference type="Proteomes" id="UP000604117">
    <property type="component" value="Unassembled WGS sequence"/>
</dbReference>
<keyword evidence="4" id="KW-1185">Reference proteome</keyword>
<keyword evidence="2" id="KW-1133">Transmembrane helix</keyword>
<organism evidence="3 4">
    <name type="scientific">Asanoa siamensis</name>
    <dbReference type="NCBI Taxonomy" id="926357"/>
    <lineage>
        <taxon>Bacteria</taxon>
        <taxon>Bacillati</taxon>
        <taxon>Actinomycetota</taxon>
        <taxon>Actinomycetes</taxon>
        <taxon>Micromonosporales</taxon>
        <taxon>Micromonosporaceae</taxon>
        <taxon>Asanoa</taxon>
    </lineage>
</organism>
<evidence type="ECO:0000313" key="3">
    <source>
        <dbReference type="EMBL" id="GIF71478.1"/>
    </source>
</evidence>
<dbReference type="RefSeq" id="WP_203710956.1">
    <property type="nucleotide sequence ID" value="NZ_BONE01000005.1"/>
</dbReference>
<reference evidence="3 4" key="1">
    <citation type="submission" date="2021-01" db="EMBL/GenBank/DDBJ databases">
        <title>Whole genome shotgun sequence of Asanoa siamensis NBRC 107932.</title>
        <authorList>
            <person name="Komaki H."/>
            <person name="Tamura T."/>
        </authorList>
    </citation>
    <scope>NUCLEOTIDE SEQUENCE [LARGE SCALE GENOMIC DNA]</scope>
    <source>
        <strain evidence="3 4">NBRC 107932</strain>
    </source>
</reference>
<gene>
    <name evidence="3" type="ORF">Asi02nite_09960</name>
</gene>